<dbReference type="EMBL" id="LSSN01006136">
    <property type="protein sequence ID" value="OMJ07041.1"/>
    <property type="molecule type" value="Genomic_DNA"/>
</dbReference>
<comment type="pathway">
    <text evidence="2">Pyrimidine metabolism; UMP biosynthesis via salvage pathway; UMP from uracil: step 1/1.</text>
</comment>
<keyword evidence="9" id="KW-0342">GTP-binding</keyword>
<accession>A0A1R1X9J5</accession>
<dbReference type="Gene3D" id="3.40.50.2020">
    <property type="match status" value="1"/>
</dbReference>
<evidence type="ECO:0000256" key="8">
    <source>
        <dbReference type="ARBA" id="ARBA00022741"/>
    </source>
</evidence>
<evidence type="ECO:0000256" key="9">
    <source>
        <dbReference type="ARBA" id="ARBA00023134"/>
    </source>
</evidence>
<dbReference type="EC" id="2.4.2.9" evidence="4"/>
<dbReference type="GO" id="GO:0004845">
    <property type="term" value="F:uracil phosphoribosyltransferase activity"/>
    <property type="evidence" value="ECO:0007669"/>
    <property type="project" value="UniProtKB-EC"/>
</dbReference>
<evidence type="ECO:0000256" key="4">
    <source>
        <dbReference type="ARBA" id="ARBA00011894"/>
    </source>
</evidence>
<dbReference type="NCBIfam" id="NF001097">
    <property type="entry name" value="PRK00129.1"/>
    <property type="match status" value="1"/>
</dbReference>
<keyword evidence="13" id="KW-1185">Reference proteome</keyword>
<dbReference type="AlphaFoldDB" id="A0A1R1X9J5"/>
<evidence type="ECO:0000256" key="2">
    <source>
        <dbReference type="ARBA" id="ARBA00005180"/>
    </source>
</evidence>
<evidence type="ECO:0000256" key="7">
    <source>
        <dbReference type="ARBA" id="ARBA00022679"/>
    </source>
</evidence>
<comment type="similarity">
    <text evidence="3">Belongs to the UPRTase family.</text>
</comment>
<keyword evidence="8" id="KW-0547">Nucleotide-binding</keyword>
<reference evidence="12 13" key="1">
    <citation type="submission" date="2017-01" db="EMBL/GenBank/DDBJ databases">
        <authorList>
            <person name="Mah S.A."/>
            <person name="Swanson W.J."/>
            <person name="Moy G.W."/>
            <person name="Vacquier V.D."/>
        </authorList>
    </citation>
    <scope>NUCLEOTIDE SEQUENCE [LARGE SCALE GENOMIC DNA]</scope>
    <source>
        <strain evidence="12 13">GSMNP</strain>
    </source>
</reference>
<dbReference type="InterPro" id="IPR000836">
    <property type="entry name" value="PRTase_dom"/>
</dbReference>
<dbReference type="CDD" id="cd06223">
    <property type="entry name" value="PRTases_typeI"/>
    <property type="match status" value="1"/>
</dbReference>
<dbReference type="Pfam" id="PF14681">
    <property type="entry name" value="UPRTase"/>
    <property type="match status" value="1"/>
</dbReference>
<dbReference type="Proteomes" id="UP000187283">
    <property type="component" value="Unassembled WGS sequence"/>
</dbReference>
<dbReference type="PANTHER" id="PTHR32315:SF4">
    <property type="entry name" value="URACIL PHOSPHORIBOSYLTRANSFERASE, CHLOROPLASTIC"/>
    <property type="match status" value="1"/>
</dbReference>
<sequence length="213" mass="23653">MKMNNLQVINHPVLAAKLNRLRDKNIPPYEFRELSRQISTILLTYATSELSLKPTGTLASPISTYEGFNISERVAIIPILRSGSVMIDPALDLLPESTVFHLGLFREQKSLNPVEYFNKLPQKCEYDICYLLDPMIATGETCNAAISTLKDWGAKKIKVVSFCSSNSGISRLANIHSDVSFITGVVDPEINEHGYLVPGYGDIGDRLFSSNNE</sequence>
<dbReference type="STRING" id="133412.A0A1R1X9J5"/>
<evidence type="ECO:0000259" key="10">
    <source>
        <dbReference type="Pfam" id="PF14681"/>
    </source>
</evidence>
<protein>
    <recommendedName>
        <fullName evidence="4">uracil phosphoribosyltransferase</fullName>
        <ecNumber evidence="4">2.4.2.9</ecNumber>
    </recommendedName>
</protein>
<dbReference type="GO" id="GO:0005525">
    <property type="term" value="F:GTP binding"/>
    <property type="evidence" value="ECO:0007669"/>
    <property type="project" value="UniProtKB-KW"/>
</dbReference>
<dbReference type="SUPFAM" id="SSF53271">
    <property type="entry name" value="PRTase-like"/>
    <property type="match status" value="1"/>
</dbReference>
<gene>
    <name evidence="11" type="ORF">AYI70_g12463</name>
    <name evidence="12" type="ORF">AYI70_g9804</name>
</gene>
<evidence type="ECO:0000256" key="6">
    <source>
        <dbReference type="ARBA" id="ARBA00022676"/>
    </source>
</evidence>
<comment type="cofactor">
    <cofactor evidence="1">
        <name>Mg(2+)</name>
        <dbReference type="ChEBI" id="CHEBI:18420"/>
    </cofactor>
</comment>
<evidence type="ECO:0000313" key="11">
    <source>
        <dbReference type="EMBL" id="OMJ07041.1"/>
    </source>
</evidence>
<dbReference type="OrthoDB" id="10257085at2759"/>
<evidence type="ECO:0000313" key="12">
    <source>
        <dbReference type="EMBL" id="OMJ11314.1"/>
    </source>
</evidence>
<dbReference type="InterPro" id="IPR050054">
    <property type="entry name" value="UPRTase/APRTase"/>
</dbReference>
<dbReference type="EMBL" id="LSSN01004558">
    <property type="protein sequence ID" value="OMJ11314.1"/>
    <property type="molecule type" value="Genomic_DNA"/>
</dbReference>
<keyword evidence="5" id="KW-0021">Allosteric enzyme</keyword>
<evidence type="ECO:0000256" key="1">
    <source>
        <dbReference type="ARBA" id="ARBA00001946"/>
    </source>
</evidence>
<organism evidence="12 13">
    <name type="scientific">Smittium culicis</name>
    <dbReference type="NCBI Taxonomy" id="133412"/>
    <lineage>
        <taxon>Eukaryota</taxon>
        <taxon>Fungi</taxon>
        <taxon>Fungi incertae sedis</taxon>
        <taxon>Zoopagomycota</taxon>
        <taxon>Kickxellomycotina</taxon>
        <taxon>Harpellomycetes</taxon>
        <taxon>Harpellales</taxon>
        <taxon>Legeriomycetaceae</taxon>
        <taxon>Smittium</taxon>
    </lineage>
</organism>
<proteinExistence type="inferred from homology"/>
<dbReference type="InterPro" id="IPR029057">
    <property type="entry name" value="PRTase-like"/>
</dbReference>
<evidence type="ECO:0000256" key="5">
    <source>
        <dbReference type="ARBA" id="ARBA00022533"/>
    </source>
</evidence>
<evidence type="ECO:0000256" key="3">
    <source>
        <dbReference type="ARBA" id="ARBA00009516"/>
    </source>
</evidence>
<keyword evidence="7 12" id="KW-0808">Transferase</keyword>
<feature type="domain" description="Phosphoribosyltransferase" evidence="10">
    <location>
        <begin position="8"/>
        <end position="209"/>
    </location>
</feature>
<comment type="caution">
    <text evidence="12">The sequence shown here is derived from an EMBL/GenBank/DDBJ whole genome shotgun (WGS) entry which is preliminary data.</text>
</comment>
<name>A0A1R1X9J5_9FUNG</name>
<dbReference type="PANTHER" id="PTHR32315">
    <property type="entry name" value="ADENINE PHOSPHORIBOSYLTRANSFERASE"/>
    <property type="match status" value="1"/>
</dbReference>
<evidence type="ECO:0000313" key="13">
    <source>
        <dbReference type="Proteomes" id="UP000187283"/>
    </source>
</evidence>
<keyword evidence="6 12" id="KW-0328">Glycosyltransferase</keyword>